<dbReference type="GO" id="GO:0006123">
    <property type="term" value="P:mitochondrial electron transport, cytochrome c to oxygen"/>
    <property type="evidence" value="ECO:0007669"/>
    <property type="project" value="InterPro"/>
</dbReference>
<gene>
    <name evidence="6" type="ORF">L484_005136</name>
</gene>
<dbReference type="InterPro" id="IPR002124">
    <property type="entry name" value="Cyt_c_oxidase_su5b"/>
</dbReference>
<dbReference type="GO" id="GO:0046872">
    <property type="term" value="F:metal ion binding"/>
    <property type="evidence" value="ECO:0007669"/>
    <property type="project" value="UniProtKB-KW"/>
</dbReference>
<dbReference type="PANTHER" id="PTHR10122:SF0">
    <property type="entry name" value="CYTOCHROME C OXIDASE SUBUNIT 5B, ISOFORM A-RELATED"/>
    <property type="match status" value="1"/>
</dbReference>
<feature type="chain" id="PRO_5004927529" evidence="5">
    <location>
        <begin position="21"/>
        <end position="168"/>
    </location>
</feature>
<dbReference type="STRING" id="981085.W9QF69"/>
<feature type="binding site" evidence="4">
    <location>
        <position position="143"/>
    </location>
    <ligand>
        <name>Zn(2+)</name>
        <dbReference type="ChEBI" id="CHEBI:29105"/>
    </ligand>
</feature>
<evidence type="ECO:0000313" key="7">
    <source>
        <dbReference type="Proteomes" id="UP000030645"/>
    </source>
</evidence>
<keyword evidence="7" id="KW-1185">Reference proteome</keyword>
<protein>
    <submittedName>
        <fullName evidence="6">Cytochrome c oxidase subunit 5b-2</fullName>
    </submittedName>
</protein>
<comment type="similarity">
    <text evidence="3">Belongs to the cytochrome c oxidase subunit 5B (TC 3.D.4.11) family.</text>
</comment>
<evidence type="ECO:0000256" key="4">
    <source>
        <dbReference type="PIRSR" id="PIRSR602124-2"/>
    </source>
</evidence>
<dbReference type="PANTHER" id="PTHR10122">
    <property type="entry name" value="CYTOCHROME C OXIDASE SUBUNIT 5B, MITOCHONDRIAL"/>
    <property type="match status" value="1"/>
</dbReference>
<dbReference type="SUPFAM" id="SSF57802">
    <property type="entry name" value="Rubredoxin-like"/>
    <property type="match status" value="1"/>
</dbReference>
<dbReference type="KEGG" id="mnt:21388616"/>
<dbReference type="FunFam" id="2.60.11.10:FF:000002">
    <property type="entry name" value="Cytochrome c oxidase subunit Vb"/>
    <property type="match status" value="1"/>
</dbReference>
<organism evidence="6 7">
    <name type="scientific">Morus notabilis</name>
    <dbReference type="NCBI Taxonomy" id="981085"/>
    <lineage>
        <taxon>Eukaryota</taxon>
        <taxon>Viridiplantae</taxon>
        <taxon>Streptophyta</taxon>
        <taxon>Embryophyta</taxon>
        <taxon>Tracheophyta</taxon>
        <taxon>Spermatophyta</taxon>
        <taxon>Magnoliopsida</taxon>
        <taxon>eudicotyledons</taxon>
        <taxon>Gunneridae</taxon>
        <taxon>Pentapetalae</taxon>
        <taxon>rosids</taxon>
        <taxon>fabids</taxon>
        <taxon>Rosales</taxon>
        <taxon>Moraceae</taxon>
        <taxon>Moreae</taxon>
        <taxon>Morus</taxon>
    </lineage>
</organism>
<evidence type="ECO:0000256" key="2">
    <source>
        <dbReference type="ARBA" id="ARBA00022833"/>
    </source>
</evidence>
<proteinExistence type="inferred from homology"/>
<accession>W9QF69</accession>
<keyword evidence="5" id="KW-0732">Signal</keyword>
<evidence type="ECO:0000256" key="3">
    <source>
        <dbReference type="ARBA" id="ARBA00061018"/>
    </source>
</evidence>
<evidence type="ECO:0000256" key="5">
    <source>
        <dbReference type="SAM" id="SignalP"/>
    </source>
</evidence>
<feature type="signal peptide" evidence="5">
    <location>
        <begin position="1"/>
        <end position="20"/>
    </location>
</feature>
<keyword evidence="1 4" id="KW-0479">Metal-binding</keyword>
<dbReference type="PROSITE" id="PS51359">
    <property type="entry name" value="COX5B_2"/>
    <property type="match status" value="1"/>
</dbReference>
<dbReference type="GO" id="GO:0005740">
    <property type="term" value="C:mitochondrial envelope"/>
    <property type="evidence" value="ECO:0007669"/>
    <property type="project" value="InterPro"/>
</dbReference>
<evidence type="ECO:0000313" key="6">
    <source>
        <dbReference type="EMBL" id="EXB33244.1"/>
    </source>
</evidence>
<feature type="binding site" evidence="4">
    <location>
        <position position="140"/>
    </location>
    <ligand>
        <name>Zn(2+)</name>
        <dbReference type="ChEBI" id="CHEBI:29105"/>
    </ligand>
</feature>
<dbReference type="GO" id="GO:0045277">
    <property type="term" value="C:respiratory chain complex IV"/>
    <property type="evidence" value="ECO:0007669"/>
    <property type="project" value="InterPro"/>
</dbReference>
<dbReference type="InterPro" id="IPR036972">
    <property type="entry name" value="Cyt_c_oxidase_su5b_sf"/>
</dbReference>
<dbReference type="Gene3D" id="2.60.11.10">
    <property type="entry name" value="Cytochrome c oxidase, subunit Vb"/>
    <property type="match status" value="1"/>
</dbReference>
<sequence length="168" mass="18284">MWRRLLSSSNLKTLTLAAAATPCRSASGAVRLVDRFPVSASSSLFAGSFSTDSADKSIKKKVEDVMPIATGHEREELEAELEGKDLLEINYPIGPFGTKEAPAVVKSYYDKRIVGCPGGEGEDEHDVVWFWLEKGKPHECPVCSQYFELEVVGPGGSPDGHDDDGHHH</sequence>
<feature type="binding site" evidence="4">
    <location>
        <position position="125"/>
    </location>
    <ligand>
        <name>Zn(2+)</name>
        <dbReference type="ChEBI" id="CHEBI:29105"/>
    </ligand>
</feature>
<dbReference type="AlphaFoldDB" id="W9QF69"/>
<dbReference type="CDD" id="cd00924">
    <property type="entry name" value="Cyt_c_Oxidase_Vb"/>
    <property type="match status" value="1"/>
</dbReference>
<dbReference type="eggNOG" id="KOG3352">
    <property type="taxonomic scope" value="Eukaryota"/>
</dbReference>
<name>W9QF69_9ROSA</name>
<feature type="binding site" evidence="4">
    <location>
        <position position="116"/>
    </location>
    <ligand>
        <name>Zn(2+)</name>
        <dbReference type="ChEBI" id="CHEBI:29105"/>
    </ligand>
</feature>
<evidence type="ECO:0000256" key="1">
    <source>
        <dbReference type="ARBA" id="ARBA00022723"/>
    </source>
</evidence>
<dbReference type="OrthoDB" id="10249250at2759"/>
<dbReference type="Pfam" id="PF01215">
    <property type="entry name" value="COX5B"/>
    <property type="match status" value="1"/>
</dbReference>
<dbReference type="EMBL" id="KE343529">
    <property type="protein sequence ID" value="EXB33244.1"/>
    <property type="molecule type" value="Genomic_DNA"/>
</dbReference>
<keyword evidence="2 4" id="KW-0862">Zinc</keyword>
<dbReference type="Proteomes" id="UP000030645">
    <property type="component" value="Unassembled WGS sequence"/>
</dbReference>
<reference evidence="7" key="1">
    <citation type="submission" date="2013-01" db="EMBL/GenBank/DDBJ databases">
        <title>Draft Genome Sequence of a Mulberry Tree, Morus notabilis C.K. Schneid.</title>
        <authorList>
            <person name="He N."/>
            <person name="Zhao S."/>
        </authorList>
    </citation>
    <scope>NUCLEOTIDE SEQUENCE</scope>
</reference>